<accession>A0A0H5Q1L2</accession>
<dbReference type="EMBL" id="LN853213">
    <property type="protein sequence ID" value="CRY95294.1"/>
    <property type="molecule type" value="Genomic_DNA"/>
</dbReference>
<proteinExistence type="predicted"/>
<keyword evidence="1" id="KW-0472">Membrane</keyword>
<feature type="transmembrane region" description="Helical" evidence="1">
    <location>
        <begin position="75"/>
        <end position="95"/>
    </location>
</feature>
<evidence type="ECO:0000313" key="2">
    <source>
        <dbReference type="EMBL" id="CRY95294.1"/>
    </source>
</evidence>
<reference evidence="2" key="2">
    <citation type="submission" date="2015-07" db="EMBL/GenBank/DDBJ databases">
        <title>Plasmids, circular viruses and viroids from rat gut.</title>
        <authorList>
            <person name="Jorgensen T.J."/>
            <person name="Hansen M.A."/>
            <person name="Xu Z."/>
            <person name="Tabak M.A."/>
            <person name="Sorensen S.J."/>
            <person name="Hansen L.H."/>
        </authorList>
    </citation>
    <scope>NUCLEOTIDE SEQUENCE</scope>
    <source>
        <plasmid evidence="2">pRGRH0582</plasmid>
    </source>
</reference>
<reference evidence="2" key="1">
    <citation type="submission" date="2015-06" db="EMBL/GenBank/DDBJ databases">
        <authorList>
            <person name="Joergensen T."/>
        </authorList>
    </citation>
    <scope>NUCLEOTIDE SEQUENCE</scope>
    <source>
        <plasmid evidence="2">pRGRH0582</plasmid>
    </source>
</reference>
<keyword evidence="1" id="KW-0812">Transmembrane</keyword>
<evidence type="ECO:0000256" key="1">
    <source>
        <dbReference type="SAM" id="Phobius"/>
    </source>
</evidence>
<keyword evidence="2" id="KW-0614">Plasmid</keyword>
<geneLocation type="plasmid" evidence="2">
    <name>pRGRH0582</name>
</geneLocation>
<name>A0A0H5Q1L2_9ZZZZ</name>
<protein>
    <submittedName>
        <fullName evidence="2">Uncharacterized protein</fullName>
    </submittedName>
</protein>
<keyword evidence="1" id="KW-1133">Transmembrane helix</keyword>
<dbReference type="AlphaFoldDB" id="A0A0H5Q1L2"/>
<organism evidence="2">
    <name type="scientific">uncultured prokaryote</name>
    <dbReference type="NCBI Taxonomy" id="198431"/>
    <lineage>
        <taxon>unclassified sequences</taxon>
        <taxon>environmental samples</taxon>
    </lineage>
</organism>
<sequence>MDKIDVSELHPSANCYTLSQNYVYAYTGNNRISYLLLNNKLIWNNEQNYNNLPDNCLTYEEIADIPSSNNWVVPFYHLAAIISCLAIFYLAYKLIIHPFWRKSL</sequence>